<dbReference type="GO" id="GO:0005634">
    <property type="term" value="C:nucleus"/>
    <property type="evidence" value="ECO:0007669"/>
    <property type="project" value="UniProtKB-SubCell"/>
</dbReference>
<comment type="caution">
    <text evidence="7">The sequence shown here is derived from an EMBL/GenBank/DDBJ whole genome shotgun (WGS) entry which is preliminary data.</text>
</comment>
<dbReference type="Proteomes" id="UP001141552">
    <property type="component" value="Unassembled WGS sequence"/>
</dbReference>
<dbReference type="GO" id="GO:0003700">
    <property type="term" value="F:DNA-binding transcription factor activity"/>
    <property type="evidence" value="ECO:0007669"/>
    <property type="project" value="InterPro"/>
</dbReference>
<dbReference type="OrthoDB" id="1703243at2759"/>
<accession>A0A9Q0F4L8</accession>
<sequence length="519" mass="58744">MVELQEVAELPRNVEEAEEVNSEEEEKDEGEEEEEEDISYDELKTRMWKDRQRMQKLKEKWGNDGEASRQAKQEASRRKKMSRAQDSVLKYMGKIMEVCKAQGFVYGIVPEKGKPVTGSSESLREWWKDKVRFDQNAPQVISDFLLPVCVEQSGLDPISYLNQLQELQDTTLGSILSALIQHCVPPQRSFPIDRGLPPPWWPTGNEAWWGEQGAAQEHGPPPYRKPHDLKKAWKVSALTAVVKHMLPQMDRMRRLVRQSKSLQGKMTAKETATWSKVINQEEALMQMTEKCLKISPSEEEEGKEEENEKQRKDNSDEDVSNQQKRKCAFDREAAAPDKLYPCQNTLCPMGEEGFGFSDKNARVDHQLFQCLYQPQQLQGSDTSQETAVGDSSDTSANSFLLHQLPFFSQDQLVTTLVDNSTADNILSVADWANLELSKVNTISNQPAGTEAGEGSGTKDAGYWPSSEIDALAKLDDFAFQSHHHHQVGQSSTQENMQGEGFALVWDLGYDDWSDGYINS</sequence>
<feature type="region of interest" description="Disordered" evidence="5">
    <location>
        <begin position="294"/>
        <end position="326"/>
    </location>
</feature>
<dbReference type="InterPro" id="IPR023278">
    <property type="entry name" value="Ethylene_insens-like_DNA-bd"/>
</dbReference>
<dbReference type="FunFam" id="1.10.3180.10:FF:000001">
    <property type="entry name" value="Ethylene insensitive 3-like 1"/>
    <property type="match status" value="1"/>
</dbReference>
<dbReference type="Gene3D" id="1.10.3180.10">
    <property type="entry name" value="DNA-binding domain of EIN3-like"/>
    <property type="match status" value="2"/>
</dbReference>
<evidence type="ECO:0000313" key="7">
    <source>
        <dbReference type="EMBL" id="KAJ4824828.1"/>
    </source>
</evidence>
<dbReference type="InterPro" id="IPR006957">
    <property type="entry name" value="EIN3"/>
</dbReference>
<gene>
    <name evidence="7" type="ORF">Tsubulata_039317</name>
</gene>
<comment type="similarity">
    <text evidence="2">Belongs to the EIN3 family.</text>
</comment>
<dbReference type="InterPro" id="IPR047091">
    <property type="entry name" value="EIN3-like_DNA-bd"/>
</dbReference>
<evidence type="ECO:0000256" key="3">
    <source>
        <dbReference type="ARBA" id="ARBA00022745"/>
    </source>
</evidence>
<dbReference type="PANTHER" id="PTHR33305">
    <property type="entry name" value="ETHYLENE INSENSITIVE 3-LIKE 2 PROTEIN"/>
    <property type="match status" value="1"/>
</dbReference>
<dbReference type="SUPFAM" id="SSF116768">
    <property type="entry name" value="DNA-binding domain of EIN3-like"/>
    <property type="match status" value="1"/>
</dbReference>
<feature type="region of interest" description="Disordered" evidence="5">
    <location>
        <begin position="57"/>
        <end position="82"/>
    </location>
</feature>
<organism evidence="7 8">
    <name type="scientific">Turnera subulata</name>
    <dbReference type="NCBI Taxonomy" id="218843"/>
    <lineage>
        <taxon>Eukaryota</taxon>
        <taxon>Viridiplantae</taxon>
        <taxon>Streptophyta</taxon>
        <taxon>Embryophyta</taxon>
        <taxon>Tracheophyta</taxon>
        <taxon>Spermatophyta</taxon>
        <taxon>Magnoliopsida</taxon>
        <taxon>eudicotyledons</taxon>
        <taxon>Gunneridae</taxon>
        <taxon>Pentapetalae</taxon>
        <taxon>rosids</taxon>
        <taxon>fabids</taxon>
        <taxon>Malpighiales</taxon>
        <taxon>Passifloraceae</taxon>
        <taxon>Turnera</taxon>
    </lineage>
</organism>
<evidence type="ECO:0000259" key="6">
    <source>
        <dbReference type="Pfam" id="PF04873"/>
    </source>
</evidence>
<name>A0A9Q0F4L8_9ROSI</name>
<protein>
    <recommendedName>
        <fullName evidence="6">Ethylene insensitive 3-like DNA-binding domain-containing protein</fullName>
    </recommendedName>
</protein>
<dbReference type="AlphaFoldDB" id="A0A9Q0F4L8"/>
<evidence type="ECO:0000256" key="5">
    <source>
        <dbReference type="SAM" id="MobiDB-lite"/>
    </source>
</evidence>
<keyword evidence="4" id="KW-0539">Nucleus</keyword>
<feature type="domain" description="Ethylene insensitive 3-like DNA-binding" evidence="6">
    <location>
        <begin position="41"/>
        <end position="282"/>
    </location>
</feature>
<evidence type="ECO:0000256" key="4">
    <source>
        <dbReference type="ARBA" id="ARBA00023242"/>
    </source>
</evidence>
<feature type="region of interest" description="Disordered" evidence="5">
    <location>
        <begin position="1"/>
        <end position="45"/>
    </location>
</feature>
<keyword evidence="8" id="KW-1185">Reference proteome</keyword>
<reference evidence="7" key="2">
    <citation type="journal article" date="2023" name="Plants (Basel)">
        <title>Annotation of the Turnera subulata (Passifloraceae) Draft Genome Reveals the S-Locus Evolved after the Divergence of Turneroideae from Passifloroideae in a Stepwise Manner.</title>
        <authorList>
            <person name="Henning P.M."/>
            <person name="Roalson E.H."/>
            <person name="Mir W."/>
            <person name="McCubbin A.G."/>
            <person name="Shore J.S."/>
        </authorList>
    </citation>
    <scope>NUCLEOTIDE SEQUENCE</scope>
    <source>
        <strain evidence="7">F60SS</strain>
    </source>
</reference>
<reference evidence="7" key="1">
    <citation type="submission" date="2022-02" db="EMBL/GenBank/DDBJ databases">
        <authorList>
            <person name="Henning P.M."/>
            <person name="McCubbin A.G."/>
            <person name="Shore J.S."/>
        </authorList>
    </citation>
    <scope>NUCLEOTIDE SEQUENCE</scope>
    <source>
        <strain evidence="7">F60SS</strain>
        <tissue evidence="7">Leaves</tissue>
    </source>
</reference>
<feature type="compositionally biased region" description="Acidic residues" evidence="5">
    <location>
        <begin position="16"/>
        <end position="40"/>
    </location>
</feature>
<dbReference type="GO" id="GO:0009873">
    <property type="term" value="P:ethylene-activated signaling pathway"/>
    <property type="evidence" value="ECO:0007669"/>
    <property type="project" value="UniProtKB-KW"/>
</dbReference>
<comment type="subcellular location">
    <subcellularLocation>
        <location evidence="1">Nucleus</location>
    </subcellularLocation>
</comment>
<dbReference type="Pfam" id="PF04873">
    <property type="entry name" value="EIN3_DNA-bd"/>
    <property type="match status" value="1"/>
</dbReference>
<evidence type="ECO:0000313" key="8">
    <source>
        <dbReference type="Proteomes" id="UP001141552"/>
    </source>
</evidence>
<evidence type="ECO:0000256" key="2">
    <source>
        <dbReference type="ARBA" id="ARBA00009416"/>
    </source>
</evidence>
<keyword evidence="3" id="KW-0936">Ethylene signaling pathway</keyword>
<feature type="compositionally biased region" description="Basic and acidic residues" evidence="5">
    <location>
        <begin position="57"/>
        <end position="76"/>
    </location>
</feature>
<dbReference type="EMBL" id="JAKUCV010007084">
    <property type="protein sequence ID" value="KAJ4824828.1"/>
    <property type="molecule type" value="Genomic_DNA"/>
</dbReference>
<evidence type="ECO:0000256" key="1">
    <source>
        <dbReference type="ARBA" id="ARBA00004123"/>
    </source>
</evidence>
<dbReference type="GO" id="GO:0003677">
    <property type="term" value="F:DNA binding"/>
    <property type="evidence" value="ECO:0007669"/>
    <property type="project" value="TreeGrafter"/>
</dbReference>
<dbReference type="PANTHER" id="PTHR33305:SF29">
    <property type="entry name" value="ETHYLENE INSENSITIVE 3-LIKE 5 PROTEIN"/>
    <property type="match status" value="1"/>
</dbReference>
<proteinExistence type="inferred from homology"/>